<dbReference type="STRING" id="1715989.NITINOP_1095"/>
<reference evidence="2" key="1">
    <citation type="submission" date="2015-09" db="EMBL/GenBank/DDBJ databases">
        <authorList>
            <person name="Daims H."/>
        </authorList>
    </citation>
    <scope>NUCLEOTIDE SEQUENCE [LARGE SCALE GENOMIC DNA]</scope>
</reference>
<accession>A0A0S4KUH4</accession>
<dbReference type="KEGG" id="nio:NITINOP_1095"/>
<organism evidence="1 2">
    <name type="scientific">Candidatus Nitrospira inopinata</name>
    <dbReference type="NCBI Taxonomy" id="1715989"/>
    <lineage>
        <taxon>Bacteria</taxon>
        <taxon>Pseudomonadati</taxon>
        <taxon>Nitrospirota</taxon>
        <taxon>Nitrospiria</taxon>
        <taxon>Nitrospirales</taxon>
        <taxon>Nitrospiraceae</taxon>
        <taxon>Nitrospira</taxon>
    </lineage>
</organism>
<evidence type="ECO:0000313" key="1">
    <source>
        <dbReference type="EMBL" id="CUQ66070.1"/>
    </source>
</evidence>
<dbReference type="EMBL" id="LN885086">
    <property type="protein sequence ID" value="CUQ66070.1"/>
    <property type="molecule type" value="Genomic_DNA"/>
</dbReference>
<proteinExistence type="predicted"/>
<name>A0A0S4KUH4_9BACT</name>
<dbReference type="AlphaFoldDB" id="A0A0S4KUH4"/>
<evidence type="ECO:0000313" key="2">
    <source>
        <dbReference type="Proteomes" id="UP000066284"/>
    </source>
</evidence>
<dbReference type="Proteomes" id="UP000066284">
    <property type="component" value="Chromosome 1"/>
</dbReference>
<gene>
    <name evidence="1" type="ORF">NITINOP_1095</name>
</gene>
<protein>
    <submittedName>
        <fullName evidence="1">Uncharacterized protein</fullName>
    </submittedName>
</protein>
<keyword evidence="2" id="KW-1185">Reference proteome</keyword>
<sequence length="59" mass="6535">MKEDYWGPLDAQKAGRKAEADKVWSVSASKIQPVVSEGRSAQKSRFVSCRLTWAARLPG</sequence>